<accession>A0AA51RUC8</accession>
<dbReference type="KEGG" id="plei:Q9312_02610"/>
<gene>
    <name evidence="1" type="ORF">Q9312_02610</name>
</gene>
<dbReference type="RefSeq" id="WP_309202987.1">
    <property type="nucleotide sequence ID" value="NZ_CP133548.1"/>
</dbReference>
<evidence type="ECO:0000313" key="2">
    <source>
        <dbReference type="Proteomes" id="UP001239782"/>
    </source>
</evidence>
<proteinExistence type="predicted"/>
<name>A0AA51RUC8_9GAMM</name>
<keyword evidence="2" id="KW-1185">Reference proteome</keyword>
<dbReference type="Proteomes" id="UP001239782">
    <property type="component" value="Chromosome"/>
</dbReference>
<dbReference type="EMBL" id="CP133548">
    <property type="protein sequence ID" value="WMS87828.1"/>
    <property type="molecule type" value="Genomic_DNA"/>
</dbReference>
<dbReference type="Pfam" id="PF03692">
    <property type="entry name" value="CxxCxxCC"/>
    <property type="match status" value="1"/>
</dbReference>
<dbReference type="InterPro" id="IPR005358">
    <property type="entry name" value="Puta_zinc/iron-chelating_dom"/>
</dbReference>
<reference evidence="1 2" key="1">
    <citation type="submission" date="2023-08" db="EMBL/GenBank/DDBJ databases">
        <title>Pleionea litopenaei sp. nov., isolated from stomach of juvenile Litopenaeus vannamei.</title>
        <authorList>
            <person name="Rho A.M."/>
            <person name="Hwang C.Y."/>
        </authorList>
    </citation>
    <scope>NUCLEOTIDE SEQUENCE [LARGE SCALE GENOMIC DNA]</scope>
    <source>
        <strain evidence="1 2">HL-JVS1</strain>
    </source>
</reference>
<organism evidence="1 2">
    <name type="scientific">Pleionea litopenaei</name>
    <dbReference type="NCBI Taxonomy" id="3070815"/>
    <lineage>
        <taxon>Bacteria</taxon>
        <taxon>Pseudomonadati</taxon>
        <taxon>Pseudomonadota</taxon>
        <taxon>Gammaproteobacteria</taxon>
        <taxon>Oceanospirillales</taxon>
        <taxon>Pleioneaceae</taxon>
        <taxon>Pleionea</taxon>
    </lineage>
</organism>
<protein>
    <submittedName>
        <fullName evidence="1">YkgJ family cysteine cluster protein</fullName>
    </submittedName>
</protein>
<dbReference type="AlphaFoldDB" id="A0AA51RUC8"/>
<evidence type="ECO:0000313" key="1">
    <source>
        <dbReference type="EMBL" id="WMS87828.1"/>
    </source>
</evidence>
<sequence>MIQLSNLDCQSCGACCAHYRVSFYNGECDFTEQGRVPTDLVKTVNPFMVCMSGTQLNPPRCVALNGEVGSSVSCNIYEKRSSACRNFEAGSEACFQARVAHGINIDDLQIA</sequence>